<evidence type="ECO:0000313" key="4">
    <source>
        <dbReference type="Proteomes" id="UP000181901"/>
    </source>
</evidence>
<dbReference type="PANTHER" id="PTHR12526:SF510">
    <property type="entry name" value="D-INOSITOL 3-PHOSPHATE GLYCOSYLTRANSFERASE"/>
    <property type="match status" value="1"/>
</dbReference>
<evidence type="ECO:0000256" key="1">
    <source>
        <dbReference type="ARBA" id="ARBA00022676"/>
    </source>
</evidence>
<proteinExistence type="predicted"/>
<dbReference type="GO" id="GO:0016757">
    <property type="term" value="F:glycosyltransferase activity"/>
    <property type="evidence" value="ECO:0007669"/>
    <property type="project" value="UniProtKB-KW"/>
</dbReference>
<dbReference type="CDD" id="cd03801">
    <property type="entry name" value="GT4_PimA-like"/>
    <property type="match status" value="1"/>
</dbReference>
<dbReference type="Pfam" id="PF13692">
    <property type="entry name" value="Glyco_trans_1_4"/>
    <property type="match status" value="1"/>
</dbReference>
<dbReference type="RefSeq" id="WP_071545513.1">
    <property type="nucleotide sequence ID" value="NZ_LKAQ01000004.1"/>
</dbReference>
<name>A0A1J5MVP3_9BACT</name>
<keyword evidence="1" id="KW-0328">Glycosyltransferase</keyword>
<dbReference type="Proteomes" id="UP000181901">
    <property type="component" value="Unassembled WGS sequence"/>
</dbReference>
<organism evidence="3 4">
    <name type="scientific">Pseudodesulfovibrio hydrargyri</name>
    <dbReference type="NCBI Taxonomy" id="2125990"/>
    <lineage>
        <taxon>Bacteria</taxon>
        <taxon>Pseudomonadati</taxon>
        <taxon>Thermodesulfobacteriota</taxon>
        <taxon>Desulfovibrionia</taxon>
        <taxon>Desulfovibrionales</taxon>
        <taxon>Desulfovibrionaceae</taxon>
    </lineage>
</organism>
<dbReference type="OrthoDB" id="9765330at2"/>
<dbReference type="EMBL" id="LKAQ01000004">
    <property type="protein sequence ID" value="OIQ50042.1"/>
    <property type="molecule type" value="Genomic_DNA"/>
</dbReference>
<dbReference type="AlphaFoldDB" id="A0A1J5MVP3"/>
<sequence>MAKRMLIVPERWEHHIAQSSIDHMLEFLDGYALYDAAKGGFQALPDGFFQSIGAVPNLRTAYAERSFRRELSLIADLAGHSGTMVHFLNGESATYLTPRHKNGNTILATYHQPRSVMEDIIPDKSHFPRHDGVIVIAPNQVEYFEEITGKGKVHLVPLGVEETFFPFGAPQGRVPRVLFVGNWLRDFPTLVRAAVLIKAEAPEVEVACVTPPKNHALFDGLDVTLLTGIPTEDLLELYRTSAAFLFPVADCTGNTALLEAMCSGLPVVANRKVLETGYVNEECALVTPDGDPEAMARHCLELVRDDSLRRLKSEAVRQWVSDRFNWRRVSSIQKDVYARYGWEG</sequence>
<protein>
    <submittedName>
        <fullName evidence="3">Glycosyl transferases group 1</fullName>
    </submittedName>
</protein>
<accession>A0A1J5MVP3</accession>
<keyword evidence="4" id="KW-1185">Reference proteome</keyword>
<dbReference type="PANTHER" id="PTHR12526">
    <property type="entry name" value="GLYCOSYLTRANSFERASE"/>
    <property type="match status" value="1"/>
</dbReference>
<dbReference type="SUPFAM" id="SSF53756">
    <property type="entry name" value="UDP-Glycosyltransferase/glycogen phosphorylase"/>
    <property type="match status" value="1"/>
</dbReference>
<reference evidence="3 4" key="1">
    <citation type="submission" date="2015-09" db="EMBL/GenBank/DDBJ databases">
        <title>Genome of Desulfovibrio dechloracetivorans BerOc1, a mercury methylating strain isolated from highly hydrocarbons and metals contaminated coastal sediments.</title>
        <authorList>
            <person name="Goni Urriza M."/>
            <person name="Gassie C."/>
            <person name="Bouchez O."/>
            <person name="Klopp C."/>
            <person name="Ranchou-Peyruse A."/>
            <person name="Remy G."/>
        </authorList>
    </citation>
    <scope>NUCLEOTIDE SEQUENCE [LARGE SCALE GENOMIC DNA]</scope>
    <source>
        <strain evidence="3 4">BerOc1</strain>
    </source>
</reference>
<evidence type="ECO:0000256" key="2">
    <source>
        <dbReference type="ARBA" id="ARBA00022679"/>
    </source>
</evidence>
<dbReference type="Gene3D" id="3.40.50.2000">
    <property type="entry name" value="Glycogen Phosphorylase B"/>
    <property type="match status" value="2"/>
</dbReference>
<keyword evidence="2 3" id="KW-0808">Transferase</keyword>
<comment type="caution">
    <text evidence="3">The sequence shown here is derived from an EMBL/GenBank/DDBJ whole genome shotgun (WGS) entry which is preliminary data.</text>
</comment>
<gene>
    <name evidence="3" type="ORF">BerOc1_01972</name>
</gene>
<evidence type="ECO:0000313" key="3">
    <source>
        <dbReference type="EMBL" id="OIQ50042.1"/>
    </source>
</evidence>